<reference evidence="1 2" key="1">
    <citation type="submission" date="2024-04" db="EMBL/GenBank/DDBJ databases">
        <authorList>
            <consortium name="Genoscope - CEA"/>
            <person name="William W."/>
        </authorList>
    </citation>
    <scope>NUCLEOTIDE SEQUENCE [LARGE SCALE GENOMIC DNA]</scope>
</reference>
<dbReference type="EMBL" id="CAXITT010000437">
    <property type="protein sequence ID" value="CAL1541540.1"/>
    <property type="molecule type" value="Genomic_DNA"/>
</dbReference>
<gene>
    <name evidence="1" type="ORF">GSLYS_00015146001</name>
</gene>
<dbReference type="InterPro" id="IPR005049">
    <property type="entry name" value="STL-like"/>
</dbReference>
<evidence type="ECO:0000313" key="1">
    <source>
        <dbReference type="EMBL" id="CAL1541540.1"/>
    </source>
</evidence>
<comment type="caution">
    <text evidence="1">The sequence shown here is derived from an EMBL/GenBank/DDBJ whole genome shotgun (WGS) entry which is preliminary data.</text>
</comment>
<keyword evidence="2" id="KW-1185">Reference proteome</keyword>
<dbReference type="PANTHER" id="PTHR31362:SF0">
    <property type="entry name" value="EXOSTOSIN DOMAIN-CONTAINING PROTEIN-RELATED"/>
    <property type="match status" value="1"/>
</dbReference>
<dbReference type="PANTHER" id="PTHR31362">
    <property type="entry name" value="GLYCOSYLTRANSFERASE STELLO1-RELATED"/>
    <property type="match status" value="1"/>
</dbReference>
<accession>A0AAV2I490</accession>
<dbReference type="Proteomes" id="UP001497497">
    <property type="component" value="Unassembled WGS sequence"/>
</dbReference>
<sequence length="773" mass="87451">MDLKNLQKIWLIAALVVSVCIIIRQHYLLAATSQHALPLPPSLVVNIAPLVGAEKNLQGNESSKLFTSLRWVVMDAAVTGCRDVTAYEKQHDWGVIIVTNVPQETLGCRAPKCLQLTSATVTTDLRHFETSHLLGHPHLLSGYLWAVTRGATSILRVDCPSLPLADITRTLRRADEHPSGLWYNSSTVFIASQYWAQPMTLDKIDGRKSTEVKGDQSKYPTSDMFHLGDLRDVSIRHVVCVPNAKQTPNPESDKRGNLAPVVVGPDVIAPLPVGPTLFLKNSFYYMFKPLDADDSQLKLFEALWVHELKRLRLVNVAFYPSTAPRSENSDLCFSNAKDDTLGVVKLRTMVECVQAGECEHASDAQECVVQKAQTVLGCLNFHPSSIAKNVELLKAWLRDLHSLRLPTIRPQPVPVKNAFKIKYRVGASFSGHLTQLSQMATRISQSMSEVCSDHFKPRLNFLDAMLHPVMDDVLLIVVINYESLFRNVPYTEFMHRPYFKHILYCGPSADHFASFAGDLGLTYVSYVEGLTHGWYLMYECVTHGMKLGLPVKGYLQIGEDVLLNTWKLVGLPRDRIWMPAGFTRRKLHDTRRVHNWVHWNSPMGQRAAIQVFSEIRNASGDTSLGNHTRGFRGFAKRFLANYEHNIGLGSIIHRATDIFYVPDVLRDDYITASELFRRHGSMIEIALPVIHYGLARKEEVVYMSGSSLWGKDRTSPWTHYDPARQFFIHPFKLLRHTSQLDGRRFFCQTFLPRHERGLMHQSAFNTTNSLKNS</sequence>
<dbReference type="AlphaFoldDB" id="A0AAV2I490"/>
<evidence type="ECO:0008006" key="3">
    <source>
        <dbReference type="Google" id="ProtNLM"/>
    </source>
</evidence>
<organism evidence="1 2">
    <name type="scientific">Lymnaea stagnalis</name>
    <name type="common">Great pond snail</name>
    <name type="synonym">Helix stagnalis</name>
    <dbReference type="NCBI Taxonomy" id="6523"/>
    <lineage>
        <taxon>Eukaryota</taxon>
        <taxon>Metazoa</taxon>
        <taxon>Spiralia</taxon>
        <taxon>Lophotrochozoa</taxon>
        <taxon>Mollusca</taxon>
        <taxon>Gastropoda</taxon>
        <taxon>Heterobranchia</taxon>
        <taxon>Euthyneura</taxon>
        <taxon>Panpulmonata</taxon>
        <taxon>Hygrophila</taxon>
        <taxon>Lymnaeoidea</taxon>
        <taxon>Lymnaeidae</taxon>
        <taxon>Lymnaea</taxon>
    </lineage>
</organism>
<proteinExistence type="predicted"/>
<protein>
    <recommendedName>
        <fullName evidence="3">Membrane-associated protein</fullName>
    </recommendedName>
</protein>
<evidence type="ECO:0000313" key="2">
    <source>
        <dbReference type="Proteomes" id="UP001497497"/>
    </source>
</evidence>
<name>A0AAV2I490_LYMST</name>